<dbReference type="SUPFAM" id="SSF89069">
    <property type="entry name" value="N-terminal, cytoplasmic domain of anti-sigmaE factor RseA"/>
    <property type="match status" value="1"/>
</dbReference>
<dbReference type="Proteomes" id="UP000276634">
    <property type="component" value="Unassembled WGS sequence"/>
</dbReference>
<dbReference type="InterPro" id="IPR052383">
    <property type="entry name" value="Anti-sigma-E_RseA-like"/>
</dbReference>
<keyword evidence="3" id="KW-1185">Reference proteome</keyword>
<accession>A0A3N1XZV2</accession>
<evidence type="ECO:0000313" key="3">
    <source>
        <dbReference type="Proteomes" id="UP000276634"/>
    </source>
</evidence>
<comment type="caution">
    <text evidence="2">The sequence shown here is derived from an EMBL/GenBank/DDBJ whole genome shotgun (WGS) entry which is preliminary data.</text>
</comment>
<dbReference type="Gene3D" id="1.10.10.880">
    <property type="entry name" value="Anti sigma-E protein RseA, N-terminal domain"/>
    <property type="match status" value="1"/>
</dbReference>
<dbReference type="PANTHER" id="PTHR38104:SF1">
    <property type="entry name" value="ANTI-SIGMA-E FACTOR RSEA"/>
    <property type="match status" value="1"/>
</dbReference>
<dbReference type="CDD" id="cd16328">
    <property type="entry name" value="RseA_N"/>
    <property type="match status" value="1"/>
</dbReference>
<dbReference type="GO" id="GO:0016989">
    <property type="term" value="F:sigma factor antagonist activity"/>
    <property type="evidence" value="ECO:0007669"/>
    <property type="project" value="InterPro"/>
</dbReference>
<dbReference type="OrthoDB" id="5298512at2"/>
<proteinExistence type="predicted"/>
<name>A0A3N1XZV2_9GAMM</name>
<dbReference type="PANTHER" id="PTHR38104">
    <property type="match status" value="1"/>
</dbReference>
<dbReference type="AlphaFoldDB" id="A0A3N1XZV2"/>
<feature type="domain" description="Anti sigma-E protein RseA N-terminal" evidence="1">
    <location>
        <begin position="7"/>
        <end position="81"/>
    </location>
</feature>
<dbReference type="InterPro" id="IPR005572">
    <property type="entry name" value="Anti-sigma_E_RseA_N"/>
</dbReference>
<dbReference type="InterPro" id="IPR036147">
    <property type="entry name" value="Anti-sigma_E_RseA_N_sf"/>
</dbReference>
<reference evidence="2 3" key="1">
    <citation type="submission" date="2018-11" db="EMBL/GenBank/DDBJ databases">
        <title>Genomic Encyclopedia of Type Strains, Phase IV (KMG-IV): sequencing the most valuable type-strain genomes for metagenomic binning, comparative biology and taxonomic classification.</title>
        <authorList>
            <person name="Goeker M."/>
        </authorList>
    </citation>
    <scope>NUCLEOTIDE SEQUENCE [LARGE SCALE GENOMIC DNA]</scope>
    <source>
        <strain evidence="2 3">DSM 100275</strain>
    </source>
</reference>
<dbReference type="RefSeq" id="WP_123401099.1">
    <property type="nucleotide sequence ID" value="NZ_RJVI01000002.1"/>
</dbReference>
<organism evidence="2 3">
    <name type="scientific">Inmirania thermothiophila</name>
    <dbReference type="NCBI Taxonomy" id="1750597"/>
    <lineage>
        <taxon>Bacteria</taxon>
        <taxon>Pseudomonadati</taxon>
        <taxon>Pseudomonadota</taxon>
        <taxon>Gammaproteobacteria</taxon>
        <taxon>Chromatiales</taxon>
        <taxon>Ectothiorhodospiraceae</taxon>
        <taxon>Inmirania</taxon>
    </lineage>
</organism>
<protein>
    <submittedName>
        <fullName evidence="2">RseA-like anti sigma(E) protein</fullName>
    </submittedName>
</protein>
<dbReference type="EMBL" id="RJVI01000002">
    <property type="protein sequence ID" value="ROR32123.1"/>
    <property type="molecule type" value="Genomic_DNA"/>
</dbReference>
<evidence type="ECO:0000259" key="1">
    <source>
        <dbReference type="Pfam" id="PF03872"/>
    </source>
</evidence>
<gene>
    <name evidence="2" type="ORF">EDC57_1314</name>
</gene>
<evidence type="ECO:0000313" key="2">
    <source>
        <dbReference type="EMBL" id="ROR32123.1"/>
    </source>
</evidence>
<sequence length="171" mass="18305">MSDRVGEQLSAWMDGELAEEEVPLLLRRLERDEALRARWARYQLIGEALRRGLPERVDPGFADRVRQALQTEPPAPAAAPVRGRRLPWAAAAAAAAAALVAAAVLMRGGGEPVKEVPVAAAPAAGDPWLRDERALRARLDAYLVDHSGAAAGAAMAGVPPYVRIVGYEESR</sequence>
<dbReference type="Pfam" id="PF03872">
    <property type="entry name" value="RseA_N"/>
    <property type="match status" value="1"/>
</dbReference>